<dbReference type="AlphaFoldDB" id="A0A7X5N2N3"/>
<accession>A0A7X5N2N3</accession>
<proteinExistence type="predicted"/>
<keyword evidence="1" id="KW-1133">Transmembrane helix</keyword>
<keyword evidence="2" id="KW-0808">Transferase</keyword>
<evidence type="ECO:0000313" key="3">
    <source>
        <dbReference type="Proteomes" id="UP000471082"/>
    </source>
</evidence>
<dbReference type="EMBL" id="JAAGYU010001506">
    <property type="protein sequence ID" value="NEL80370.1"/>
    <property type="molecule type" value="Genomic_DNA"/>
</dbReference>
<feature type="non-terminal residue" evidence="2">
    <location>
        <position position="1"/>
    </location>
</feature>
<reference evidence="2 3" key="1">
    <citation type="submission" date="2019-11" db="EMBL/GenBank/DDBJ databases">
        <title>Genome-resolved metagenomics to study the prevalence of co-infection and intraspecific heterogeneity among plant pathogen metapopulations.</title>
        <authorList>
            <person name="Newberry E."/>
            <person name="Bhandari R."/>
            <person name="Kemble J."/>
            <person name="Sikora E."/>
            <person name="Potnis N."/>
        </authorList>
    </citation>
    <scope>NUCLEOTIDE SEQUENCE [LARGE SCALE GENOMIC DNA]</scope>
    <source>
        <strain evidence="2">Xp_Tom_Tuscaloosa_18b</strain>
    </source>
</reference>
<evidence type="ECO:0000313" key="2">
    <source>
        <dbReference type="EMBL" id="NEL80370.1"/>
    </source>
</evidence>
<comment type="caution">
    <text evidence="2">The sequence shown here is derived from an EMBL/GenBank/DDBJ whole genome shotgun (WGS) entry which is preliminary data.</text>
</comment>
<dbReference type="Proteomes" id="UP000471082">
    <property type="component" value="Unassembled WGS sequence"/>
</dbReference>
<dbReference type="GO" id="GO:0016740">
    <property type="term" value="F:transferase activity"/>
    <property type="evidence" value="ECO:0007669"/>
    <property type="project" value="UniProtKB-KW"/>
</dbReference>
<feature type="transmembrane region" description="Helical" evidence="1">
    <location>
        <begin position="12"/>
        <end position="33"/>
    </location>
</feature>
<evidence type="ECO:0000256" key="1">
    <source>
        <dbReference type="SAM" id="Phobius"/>
    </source>
</evidence>
<sequence length="93" mass="11001">FERFFPPWLATVSLVNLLLANAFFIYITLVAAFKRDYFKLAPYALTVPFYWVLQSIAAYKGLWQLIHNPFYWEKTTHGISKHSENERRAALEE</sequence>
<organism evidence="2 3">
    <name type="scientific">Xanthomonas perforans</name>
    <dbReference type="NCBI Taxonomy" id="442694"/>
    <lineage>
        <taxon>Bacteria</taxon>
        <taxon>Pseudomonadati</taxon>
        <taxon>Pseudomonadota</taxon>
        <taxon>Gammaproteobacteria</taxon>
        <taxon>Lysobacterales</taxon>
        <taxon>Lysobacteraceae</taxon>
        <taxon>Xanthomonas</taxon>
    </lineage>
</organism>
<protein>
    <submittedName>
        <fullName evidence="2">Glycosyltransferase</fullName>
    </submittedName>
</protein>
<name>A0A7X5N2N3_XANPE</name>
<keyword evidence="1" id="KW-0812">Transmembrane</keyword>
<gene>
    <name evidence="2" type="ORF">G3W61_29465</name>
</gene>
<keyword evidence="1" id="KW-0472">Membrane</keyword>